<evidence type="ECO:0000256" key="10">
    <source>
        <dbReference type="RuleBase" id="RU000578"/>
    </source>
</evidence>
<keyword evidence="7 9" id="KW-0067">ATP-binding</keyword>
<dbReference type="PROSITE" id="PS00617">
    <property type="entry name" value="RECF_1"/>
    <property type="match status" value="1"/>
</dbReference>
<feature type="domain" description="RecF/RecN/SMC N-terminal" evidence="11">
    <location>
        <begin position="4"/>
        <end position="347"/>
    </location>
</feature>
<dbReference type="HAMAP" id="MF_00365">
    <property type="entry name" value="RecF"/>
    <property type="match status" value="1"/>
</dbReference>
<dbReference type="Gene3D" id="3.40.50.300">
    <property type="entry name" value="P-loop containing nucleotide triphosphate hydrolases"/>
    <property type="match status" value="1"/>
</dbReference>
<keyword evidence="4 9" id="KW-0963">Cytoplasm</keyword>
<sequence>MVLLRNISLYQFRNYRQATFSFEKPVTCICGKNGSGKTNLLDAVYTLCYTKSYFSASVAPTVMNGTEGYRIQASFSENAEKQHIVSCKYLNGKKEISCGGLIYEKLSDHIGRHAAVMIAPDDIELINDGSELRRKFVDGMLSQCNRDYLNALIDYQRALQQRNAWLKQYARGAAQGNDMLAYFDDVLDKSGSYLFACRREWVNGFAPFLQEYYALLSGGSEQVGLVYESDLHREPLKQLLERSLSEDFRYQRTMRGVHRDDLQLLMNGQPIKSYGSQGQKKSFLFALKLAQYGFLKKQMHQNPILLLDDVFEKLDQQRMESLLRIIRSADFGQVILTDTHEERIRKAFSGNETELGIIRL</sequence>
<proteinExistence type="inferred from homology"/>
<dbReference type="EMBL" id="BAABEZ010000024">
    <property type="protein sequence ID" value="GAA4459017.1"/>
    <property type="molecule type" value="Genomic_DNA"/>
</dbReference>
<dbReference type="Gene3D" id="1.20.1050.90">
    <property type="entry name" value="RecF/RecN/SMC, N-terminal domain"/>
    <property type="match status" value="1"/>
</dbReference>
<accession>A0ABP8N4C4</accession>
<evidence type="ECO:0000313" key="12">
    <source>
        <dbReference type="EMBL" id="GAA4459017.1"/>
    </source>
</evidence>
<evidence type="ECO:0000256" key="4">
    <source>
        <dbReference type="ARBA" id="ARBA00022490"/>
    </source>
</evidence>
<dbReference type="Pfam" id="PF02463">
    <property type="entry name" value="SMC_N"/>
    <property type="match status" value="1"/>
</dbReference>
<dbReference type="PROSITE" id="PS00618">
    <property type="entry name" value="RECF_2"/>
    <property type="match status" value="1"/>
</dbReference>
<comment type="function">
    <text evidence="9 10">The RecF protein is involved in DNA metabolism; it is required for DNA replication and normal SOS inducibility. RecF binds preferentially to single-stranded, linear DNA. It also seems to bind ATP.</text>
</comment>
<evidence type="ECO:0000256" key="7">
    <source>
        <dbReference type="ARBA" id="ARBA00022840"/>
    </source>
</evidence>
<feature type="binding site" evidence="9">
    <location>
        <begin position="31"/>
        <end position="38"/>
    </location>
    <ligand>
        <name>ATP</name>
        <dbReference type="ChEBI" id="CHEBI:30616"/>
    </ligand>
</feature>
<protein>
    <recommendedName>
        <fullName evidence="3 9">DNA replication and repair protein RecF</fullName>
    </recommendedName>
</protein>
<evidence type="ECO:0000256" key="2">
    <source>
        <dbReference type="ARBA" id="ARBA00008016"/>
    </source>
</evidence>
<dbReference type="PANTHER" id="PTHR32182:SF0">
    <property type="entry name" value="DNA REPLICATION AND REPAIR PROTEIN RECF"/>
    <property type="match status" value="1"/>
</dbReference>
<keyword evidence="8 9" id="KW-0238">DNA-binding</keyword>
<evidence type="ECO:0000313" key="13">
    <source>
        <dbReference type="Proteomes" id="UP001501410"/>
    </source>
</evidence>
<organism evidence="12 13">
    <name type="scientific">Rurimicrobium arvi</name>
    <dbReference type="NCBI Taxonomy" id="2049916"/>
    <lineage>
        <taxon>Bacteria</taxon>
        <taxon>Pseudomonadati</taxon>
        <taxon>Bacteroidota</taxon>
        <taxon>Chitinophagia</taxon>
        <taxon>Chitinophagales</taxon>
        <taxon>Chitinophagaceae</taxon>
        <taxon>Rurimicrobium</taxon>
    </lineage>
</organism>
<evidence type="ECO:0000256" key="5">
    <source>
        <dbReference type="ARBA" id="ARBA00022705"/>
    </source>
</evidence>
<keyword evidence="9 10" id="KW-0742">SOS response</keyword>
<evidence type="ECO:0000259" key="11">
    <source>
        <dbReference type="Pfam" id="PF02463"/>
    </source>
</evidence>
<evidence type="ECO:0000256" key="8">
    <source>
        <dbReference type="ARBA" id="ARBA00023125"/>
    </source>
</evidence>
<keyword evidence="13" id="KW-1185">Reference proteome</keyword>
<keyword evidence="6 9" id="KW-0547">Nucleotide-binding</keyword>
<dbReference type="InterPro" id="IPR003395">
    <property type="entry name" value="RecF/RecN/SMC_N"/>
</dbReference>
<evidence type="ECO:0000256" key="9">
    <source>
        <dbReference type="HAMAP-Rule" id="MF_00365"/>
    </source>
</evidence>
<comment type="similarity">
    <text evidence="2 9 10">Belongs to the RecF family.</text>
</comment>
<dbReference type="InterPro" id="IPR042174">
    <property type="entry name" value="RecF_2"/>
</dbReference>
<dbReference type="Proteomes" id="UP001501410">
    <property type="component" value="Unassembled WGS sequence"/>
</dbReference>
<dbReference type="NCBIfam" id="TIGR00611">
    <property type="entry name" value="recf"/>
    <property type="match status" value="1"/>
</dbReference>
<evidence type="ECO:0000256" key="6">
    <source>
        <dbReference type="ARBA" id="ARBA00022741"/>
    </source>
</evidence>
<dbReference type="InterPro" id="IPR027417">
    <property type="entry name" value="P-loop_NTPase"/>
</dbReference>
<comment type="caution">
    <text evidence="12">The sequence shown here is derived from an EMBL/GenBank/DDBJ whole genome shotgun (WGS) entry which is preliminary data.</text>
</comment>
<dbReference type="InterPro" id="IPR018078">
    <property type="entry name" value="DNA-binding_RecF_CS"/>
</dbReference>
<dbReference type="RefSeq" id="WP_344828592.1">
    <property type="nucleotide sequence ID" value="NZ_BAABEZ010000024.1"/>
</dbReference>
<dbReference type="PANTHER" id="PTHR32182">
    <property type="entry name" value="DNA REPLICATION AND REPAIR PROTEIN RECF"/>
    <property type="match status" value="1"/>
</dbReference>
<evidence type="ECO:0000256" key="3">
    <source>
        <dbReference type="ARBA" id="ARBA00020170"/>
    </source>
</evidence>
<comment type="subcellular location">
    <subcellularLocation>
        <location evidence="1 9 10">Cytoplasm</location>
    </subcellularLocation>
</comment>
<keyword evidence="9 10" id="KW-0234">DNA repair</keyword>
<dbReference type="InterPro" id="IPR001238">
    <property type="entry name" value="DNA-binding_RecF"/>
</dbReference>
<keyword evidence="9 10" id="KW-0227">DNA damage</keyword>
<evidence type="ECO:0000256" key="1">
    <source>
        <dbReference type="ARBA" id="ARBA00004496"/>
    </source>
</evidence>
<reference evidence="13" key="1">
    <citation type="journal article" date="2019" name="Int. J. Syst. Evol. Microbiol.">
        <title>The Global Catalogue of Microorganisms (GCM) 10K type strain sequencing project: providing services to taxonomists for standard genome sequencing and annotation.</title>
        <authorList>
            <consortium name="The Broad Institute Genomics Platform"/>
            <consortium name="The Broad Institute Genome Sequencing Center for Infectious Disease"/>
            <person name="Wu L."/>
            <person name="Ma J."/>
        </authorList>
    </citation>
    <scope>NUCLEOTIDE SEQUENCE [LARGE SCALE GENOMIC DNA]</scope>
    <source>
        <strain evidence="13">JCM 31921</strain>
    </source>
</reference>
<keyword evidence="5 9" id="KW-0235">DNA replication</keyword>
<gene>
    <name evidence="9 12" type="primary">recF</name>
    <name evidence="12" type="ORF">GCM10023092_28250</name>
</gene>
<dbReference type="SUPFAM" id="SSF52540">
    <property type="entry name" value="P-loop containing nucleoside triphosphate hydrolases"/>
    <property type="match status" value="1"/>
</dbReference>
<name>A0ABP8N4C4_9BACT</name>